<dbReference type="Proteomes" id="UP000095287">
    <property type="component" value="Unplaced"/>
</dbReference>
<evidence type="ECO:0000313" key="2">
    <source>
        <dbReference type="Proteomes" id="UP000095287"/>
    </source>
</evidence>
<proteinExistence type="predicted"/>
<dbReference type="AlphaFoldDB" id="A0A1I7Z631"/>
<evidence type="ECO:0000313" key="3">
    <source>
        <dbReference type="WBParaSite" id="L893_g23216.t1"/>
    </source>
</evidence>
<dbReference type="WBParaSite" id="L893_g23216.t1">
    <property type="protein sequence ID" value="L893_g23216.t1"/>
    <property type="gene ID" value="L893_g23216"/>
</dbReference>
<sequence length="22" mass="2750">MPSSLRRVDKRREHQVKAWLQE</sequence>
<protein>
    <submittedName>
        <fullName evidence="3">Transposase</fullName>
    </submittedName>
</protein>
<reference evidence="3" key="1">
    <citation type="submission" date="2016-11" db="UniProtKB">
        <authorList>
            <consortium name="WormBaseParasite"/>
        </authorList>
    </citation>
    <scope>IDENTIFICATION</scope>
</reference>
<evidence type="ECO:0000256" key="1">
    <source>
        <dbReference type="SAM" id="MobiDB-lite"/>
    </source>
</evidence>
<feature type="compositionally biased region" description="Basic and acidic residues" evidence="1">
    <location>
        <begin position="1"/>
        <end position="16"/>
    </location>
</feature>
<organism evidence="2 3">
    <name type="scientific">Steinernema glaseri</name>
    <dbReference type="NCBI Taxonomy" id="37863"/>
    <lineage>
        <taxon>Eukaryota</taxon>
        <taxon>Metazoa</taxon>
        <taxon>Ecdysozoa</taxon>
        <taxon>Nematoda</taxon>
        <taxon>Chromadorea</taxon>
        <taxon>Rhabditida</taxon>
        <taxon>Tylenchina</taxon>
        <taxon>Panagrolaimomorpha</taxon>
        <taxon>Strongyloidoidea</taxon>
        <taxon>Steinernematidae</taxon>
        <taxon>Steinernema</taxon>
    </lineage>
</organism>
<name>A0A1I7Z631_9BILA</name>
<accession>A0A1I7Z631</accession>
<feature type="region of interest" description="Disordered" evidence="1">
    <location>
        <begin position="1"/>
        <end position="22"/>
    </location>
</feature>
<keyword evidence="2" id="KW-1185">Reference proteome</keyword>